<dbReference type="Proteomes" id="UP001081438">
    <property type="component" value="Unassembled WGS sequence"/>
</dbReference>
<evidence type="ECO:0000313" key="3">
    <source>
        <dbReference type="Proteomes" id="UP001081438"/>
    </source>
</evidence>
<feature type="region of interest" description="Disordered" evidence="1">
    <location>
        <begin position="33"/>
        <end position="88"/>
    </location>
</feature>
<gene>
    <name evidence="2" type="ORF">NW112_09815</name>
</gene>
<dbReference type="RefSeq" id="WP_268210174.1">
    <property type="nucleotide sequence ID" value="NZ_JANSKK010000017.1"/>
</dbReference>
<name>A0A9Q4D8A6_9STAP</name>
<comment type="caution">
    <text evidence="2">The sequence shown here is derived from an EMBL/GenBank/DDBJ whole genome shotgun (WGS) entry which is preliminary data.</text>
</comment>
<protein>
    <submittedName>
        <fullName evidence="2">Uncharacterized protein</fullName>
    </submittedName>
</protein>
<organism evidence="2 3">
    <name type="scientific">Staphylococcus pettenkoferi</name>
    <dbReference type="NCBI Taxonomy" id="170573"/>
    <lineage>
        <taxon>Bacteria</taxon>
        <taxon>Bacillati</taxon>
        <taxon>Bacillota</taxon>
        <taxon>Bacilli</taxon>
        <taxon>Bacillales</taxon>
        <taxon>Staphylococcaceae</taxon>
        <taxon>Staphylococcus</taxon>
    </lineage>
</organism>
<accession>A0A9Q4D8A6</accession>
<sequence>MSKSEVKKYNNASKKKDFFSTIFDPFGQVAKTKDSITKTCNKVKADKEKKAKKDSKSSSESSKSVSKDVSKSSVKKGHGNDGGSGKKIKVQPDTIRFVADDLRSCIHKYNNLLIAIEEQEKETKKKAQSILDKYESELLSGSHKYISKNDLDDYMESLAQGGSIGNLEFYSSHFMEEATLDIHENKKFLNQFVEKLEYAVDEFENRDLEESDVYGLFI</sequence>
<proteinExistence type="predicted"/>
<dbReference type="EMBL" id="JANSKX010000032">
    <property type="protein sequence ID" value="MCY1595532.1"/>
    <property type="molecule type" value="Genomic_DNA"/>
</dbReference>
<evidence type="ECO:0000256" key="1">
    <source>
        <dbReference type="SAM" id="MobiDB-lite"/>
    </source>
</evidence>
<feature type="compositionally biased region" description="Basic and acidic residues" evidence="1">
    <location>
        <begin position="43"/>
        <end position="57"/>
    </location>
</feature>
<evidence type="ECO:0000313" key="2">
    <source>
        <dbReference type="EMBL" id="MCY1595532.1"/>
    </source>
</evidence>
<reference evidence="2" key="1">
    <citation type="journal article" date="2022" name="Int. J. Mol. Sci.">
        <title>Phenotypic and genotypic virulence characterisation of Staphylococcus pettenkoferi strains isolated from human bloodstream and diabetic foot infections.</title>
        <authorList>
            <person name="Magnan C."/>
        </authorList>
    </citation>
    <scope>NUCLEOTIDE SEQUENCE</scope>
    <source>
        <strain evidence="2">NSP020P</strain>
    </source>
</reference>
<dbReference type="AlphaFoldDB" id="A0A9Q4D8A6"/>